<sequence>MQIIKQVDFEQSFLPIQTPEEQKVYDEILVLYEKHLQELNRIKDAVSKMYEQEEIESFSRKHFSNSLRKKNGIFAFTHTYIALLLTTNLNNIRVSLEEIVNRTRNNLQKLQKKYDEKLIYLRNQLYNKNKEHLVVTRQARRNSDEIAELQQSMKQLKNNIENHNDVILCRLSEEFEYWNDKLKELNRIATTIMKLKDVEQKLIEQQQMELELKDKPISEGKVKCLVCLGAFKSKLEYVKEKKTEAARTLISFFSVRGPDRIFYTDGVGRYYVDEYGHQVYFYDYGLKMYHVNCDGEFVEAQDTEAYYYDTNGRYVVNEEGEKIYKIAPCTSSYKLVNDLLVKSTNDCGHSEQPNKNCRMNIKDHSDVEVLPSGGGTGKLDIKGALDENTALYLWDSFGHVLPEVLYQVASEQPKNPIHFLAHKLARYKCNKTLKEMQQRREDAEKYRADVYRERENEAIAASKAWKAKQPKRSKPEDSGEGDALALYGEHIARQEFIRSLAFFYT</sequence>
<protein>
    <submittedName>
        <fullName evidence="2">(apollo) hypothetical protein</fullName>
    </submittedName>
</protein>
<dbReference type="OrthoDB" id="432281at2759"/>
<comment type="caution">
    <text evidence="2">The sequence shown here is derived from an EMBL/GenBank/DDBJ whole genome shotgun (WGS) entry which is preliminary data.</text>
</comment>
<reference evidence="2" key="1">
    <citation type="submission" date="2021-04" db="EMBL/GenBank/DDBJ databases">
        <authorList>
            <person name="Tunstrom K."/>
        </authorList>
    </citation>
    <scope>NUCLEOTIDE SEQUENCE</scope>
</reference>
<dbReference type="Proteomes" id="UP000691718">
    <property type="component" value="Unassembled WGS sequence"/>
</dbReference>
<keyword evidence="3" id="KW-1185">Reference proteome</keyword>
<evidence type="ECO:0000256" key="1">
    <source>
        <dbReference type="SAM" id="Coils"/>
    </source>
</evidence>
<gene>
    <name evidence="2" type="ORF">PAPOLLO_LOCUS195</name>
</gene>
<keyword evidence="1" id="KW-0175">Coiled coil</keyword>
<dbReference type="EMBL" id="CAJQZP010000008">
    <property type="protein sequence ID" value="CAG4930638.1"/>
    <property type="molecule type" value="Genomic_DNA"/>
</dbReference>
<evidence type="ECO:0000313" key="2">
    <source>
        <dbReference type="EMBL" id="CAG4930638.1"/>
    </source>
</evidence>
<accession>A0A8S3W0A2</accession>
<evidence type="ECO:0000313" key="3">
    <source>
        <dbReference type="Proteomes" id="UP000691718"/>
    </source>
</evidence>
<feature type="coiled-coil region" evidence="1">
    <location>
        <begin position="139"/>
        <end position="166"/>
    </location>
</feature>
<organism evidence="2 3">
    <name type="scientific">Parnassius apollo</name>
    <name type="common">Apollo butterfly</name>
    <name type="synonym">Papilio apollo</name>
    <dbReference type="NCBI Taxonomy" id="110799"/>
    <lineage>
        <taxon>Eukaryota</taxon>
        <taxon>Metazoa</taxon>
        <taxon>Ecdysozoa</taxon>
        <taxon>Arthropoda</taxon>
        <taxon>Hexapoda</taxon>
        <taxon>Insecta</taxon>
        <taxon>Pterygota</taxon>
        <taxon>Neoptera</taxon>
        <taxon>Endopterygota</taxon>
        <taxon>Lepidoptera</taxon>
        <taxon>Glossata</taxon>
        <taxon>Ditrysia</taxon>
        <taxon>Papilionoidea</taxon>
        <taxon>Papilionidae</taxon>
        <taxon>Parnassiinae</taxon>
        <taxon>Parnassini</taxon>
        <taxon>Parnassius</taxon>
        <taxon>Parnassius</taxon>
    </lineage>
</organism>
<proteinExistence type="predicted"/>
<dbReference type="AlphaFoldDB" id="A0A8S3W0A2"/>
<name>A0A8S3W0A2_PARAO</name>